<gene>
    <name evidence="15" type="ORF">LtaPh_3431700</name>
</gene>
<keyword evidence="5" id="KW-0227">DNA damage</keyword>
<dbReference type="Pfam" id="PF07522">
    <property type="entry name" value="DRMBL"/>
    <property type="match status" value="1"/>
</dbReference>
<keyword evidence="3" id="KW-0540">Nuclease</keyword>
<keyword evidence="7" id="KW-0269">Exonuclease</keyword>
<evidence type="ECO:0000256" key="2">
    <source>
        <dbReference type="ARBA" id="ARBA00010304"/>
    </source>
</evidence>
<evidence type="ECO:0000256" key="7">
    <source>
        <dbReference type="ARBA" id="ARBA00022839"/>
    </source>
</evidence>
<protein>
    <recommendedName>
        <fullName evidence="11">Protein artemis</fullName>
    </recommendedName>
    <alternativeName>
        <fullName evidence="12">DNA cross-link repair 1C protein</fullName>
    </alternativeName>
</protein>
<evidence type="ECO:0000256" key="11">
    <source>
        <dbReference type="ARBA" id="ARBA00039759"/>
    </source>
</evidence>
<evidence type="ECO:0000256" key="5">
    <source>
        <dbReference type="ARBA" id="ARBA00022763"/>
    </source>
</evidence>
<comment type="subcellular location">
    <subcellularLocation>
        <location evidence="1">Nucleus</location>
    </subcellularLocation>
</comment>
<evidence type="ECO:0000256" key="3">
    <source>
        <dbReference type="ARBA" id="ARBA00022722"/>
    </source>
</evidence>
<evidence type="ECO:0000256" key="9">
    <source>
        <dbReference type="ARBA" id="ARBA00023204"/>
    </source>
</evidence>
<proteinExistence type="inferred from homology"/>
<evidence type="ECO:0000256" key="1">
    <source>
        <dbReference type="ARBA" id="ARBA00004123"/>
    </source>
</evidence>
<dbReference type="Gene3D" id="3.60.15.10">
    <property type="entry name" value="Ribonuclease Z/Hydroxyacylglutathione hydrolase-like"/>
    <property type="match status" value="1"/>
</dbReference>
<feature type="domain" description="DNA repair metallo-beta-lactamase" evidence="14">
    <location>
        <begin position="545"/>
        <end position="615"/>
    </location>
</feature>
<keyword evidence="9" id="KW-0234">DNA repair</keyword>
<dbReference type="PANTHER" id="PTHR23240:SF8">
    <property type="entry name" value="PROTEIN ARTEMIS"/>
    <property type="match status" value="1"/>
</dbReference>
<dbReference type="GO" id="GO:0003684">
    <property type="term" value="F:damaged DNA binding"/>
    <property type="evidence" value="ECO:0007669"/>
    <property type="project" value="TreeGrafter"/>
</dbReference>
<keyword evidence="10" id="KW-0539">Nucleus</keyword>
<dbReference type="VEuPathDB" id="TriTrypDB:LtaPh_3431700"/>
<comment type="caution">
    <text evidence="15">The sequence shown here is derived from an EMBL/GenBank/DDBJ whole genome shotgun (WGS) entry which is preliminary data.</text>
</comment>
<evidence type="ECO:0000256" key="6">
    <source>
        <dbReference type="ARBA" id="ARBA00022801"/>
    </source>
</evidence>
<dbReference type="GO" id="GO:0035312">
    <property type="term" value="F:5'-3' DNA exonuclease activity"/>
    <property type="evidence" value="ECO:0007669"/>
    <property type="project" value="TreeGrafter"/>
</dbReference>
<keyword evidence="8" id="KW-0233">DNA recombination</keyword>
<keyword evidence="6" id="KW-0378">Hydrolase</keyword>
<accession>A0A640KS16</accession>
<organism evidence="15 16">
    <name type="scientific">Leishmania tarentolae</name>
    <name type="common">Sauroleishmania tarentolae</name>
    <dbReference type="NCBI Taxonomy" id="5689"/>
    <lineage>
        <taxon>Eukaryota</taxon>
        <taxon>Discoba</taxon>
        <taxon>Euglenozoa</taxon>
        <taxon>Kinetoplastea</taxon>
        <taxon>Metakinetoplastina</taxon>
        <taxon>Trypanosomatida</taxon>
        <taxon>Trypanosomatidae</taxon>
        <taxon>Leishmaniinae</taxon>
        <taxon>Leishmania</taxon>
        <taxon>lizard Leishmania</taxon>
    </lineage>
</organism>
<dbReference type="AlphaFoldDB" id="A0A640KS16"/>
<dbReference type="GO" id="GO:0006310">
    <property type="term" value="P:DNA recombination"/>
    <property type="evidence" value="ECO:0007669"/>
    <property type="project" value="UniProtKB-KW"/>
</dbReference>
<dbReference type="PANTHER" id="PTHR23240">
    <property type="entry name" value="DNA CROSS-LINK REPAIR PROTEIN PSO2/SNM1-RELATED"/>
    <property type="match status" value="1"/>
</dbReference>
<evidence type="ECO:0000256" key="10">
    <source>
        <dbReference type="ARBA" id="ARBA00023242"/>
    </source>
</evidence>
<keyword evidence="4" id="KW-0255">Endonuclease</keyword>
<dbReference type="SUPFAM" id="SSF56281">
    <property type="entry name" value="Metallo-hydrolase/oxidoreductase"/>
    <property type="match status" value="1"/>
</dbReference>
<evidence type="ECO:0000256" key="4">
    <source>
        <dbReference type="ARBA" id="ARBA00022759"/>
    </source>
</evidence>
<reference evidence="15" key="1">
    <citation type="submission" date="2019-11" db="EMBL/GenBank/DDBJ databases">
        <title>Leishmania tarentolae CDS.</title>
        <authorList>
            <person name="Goto Y."/>
            <person name="Yamagishi J."/>
        </authorList>
    </citation>
    <scope>NUCLEOTIDE SEQUENCE [LARGE SCALE GENOMIC DNA]</scope>
    <source>
        <strain evidence="15">Parrot Tar II</strain>
    </source>
</reference>
<evidence type="ECO:0000256" key="13">
    <source>
        <dbReference type="SAM" id="MobiDB-lite"/>
    </source>
</evidence>
<evidence type="ECO:0000256" key="8">
    <source>
        <dbReference type="ARBA" id="ARBA00023172"/>
    </source>
</evidence>
<feature type="region of interest" description="Disordered" evidence="13">
    <location>
        <begin position="690"/>
        <end position="718"/>
    </location>
</feature>
<dbReference type="GO" id="GO:0006303">
    <property type="term" value="P:double-strand break repair via nonhomologous end joining"/>
    <property type="evidence" value="ECO:0007669"/>
    <property type="project" value="TreeGrafter"/>
</dbReference>
<dbReference type="GO" id="GO:0004519">
    <property type="term" value="F:endonuclease activity"/>
    <property type="evidence" value="ECO:0007669"/>
    <property type="project" value="UniProtKB-KW"/>
</dbReference>
<dbReference type="Proteomes" id="UP000419144">
    <property type="component" value="Unassembled WGS sequence"/>
</dbReference>
<dbReference type="EMBL" id="BLBS01000054">
    <property type="protein sequence ID" value="GET92393.1"/>
    <property type="molecule type" value="Genomic_DNA"/>
</dbReference>
<keyword evidence="16" id="KW-1185">Reference proteome</keyword>
<dbReference type="InterPro" id="IPR036866">
    <property type="entry name" value="RibonucZ/Hydroxyglut_hydro"/>
</dbReference>
<dbReference type="OrthoDB" id="262529at2759"/>
<evidence type="ECO:0000313" key="16">
    <source>
        <dbReference type="Proteomes" id="UP000419144"/>
    </source>
</evidence>
<dbReference type="InterPro" id="IPR011084">
    <property type="entry name" value="DRMBL"/>
</dbReference>
<evidence type="ECO:0000259" key="14">
    <source>
        <dbReference type="Pfam" id="PF07522"/>
    </source>
</evidence>
<dbReference type="GO" id="GO:0005634">
    <property type="term" value="C:nucleus"/>
    <property type="evidence" value="ECO:0007669"/>
    <property type="project" value="UniProtKB-SubCell"/>
</dbReference>
<evidence type="ECO:0000256" key="12">
    <source>
        <dbReference type="ARBA" id="ARBA00042677"/>
    </source>
</evidence>
<name>A0A640KS16_LEITA</name>
<dbReference type="GO" id="GO:0036297">
    <property type="term" value="P:interstrand cross-link repair"/>
    <property type="evidence" value="ECO:0007669"/>
    <property type="project" value="TreeGrafter"/>
</dbReference>
<evidence type="ECO:0000313" key="15">
    <source>
        <dbReference type="EMBL" id="GET92393.1"/>
    </source>
</evidence>
<sequence>MKSSRSKAGAAASSIDRDNSRREYFKSREVYRGSQGTILVDAFRFLYHHASATDSAGEPKLPAALSGNSMTPSGARYSATAPVFSQGPGLVTTSRLARPHTFYFLSHFHSDHYAGITNLWHSGTIYCSRPTAALTQSQLGVPSSWLFPMDLGKTYIFSLSTGVCLSHVPETPHHPCVQAVLSSSATPSRGEAQEKNDDGIFAVRLIQANHCPGAVMFLFVSPVFGTVLHTGDFRFNGSQQTWQQVARSSNIQQTCMPSSSRLLKRSEEHHASTTATPAVVVPPAPLYEQFIGDDEALREVAQRQLLDVLFLDNTFCAPAYQFPSQWEATQRVIAVVRSLFHRAAHRACVSAPSSEHPRRPQVRCAVLIGSYMIGKERVVLALRDAFPLAKSSEQRQARHPIERFQPDVEASETASWKIHVSPSRYALLSSIGFFKECFEPLKASSESKAGTAHVEDVPVRVPLILDECKTQCPPLESAAIAAPFVQRSLKAGSDALVGTGNSSSAKGPAEEVEHLLSVFLVPMACVGYRAVAALAHADGPAVVNIEDELVLNLDRYDEVLIVEPTGWCRRCVVREVSRKYTLLRVPYSEHCAFHELLEFVKLVNPARIVPTVSEESFKQYEALFLEKAPRLRSRLSAVQPITQFLMLPVSPVEAPAGQGKETMESIVPRSALCAVCDGLSVSLAGITPAEDPAVADPETPTPGSSVTRKRARAKLPTARISASTSTTKVVSATSSIMCTLERLFRKAPRDTVHTSSETTCLDEVVVSEDDECQVVGVVQAVVEISDDD</sequence>
<comment type="similarity">
    <text evidence="2">Belongs to the DNA repair metallo-beta-lactamase (DRMBL) family.</text>
</comment>